<organism evidence="6 7">
    <name type="scientific">Rhodococcus pyridinivorans AK37</name>
    <dbReference type="NCBI Taxonomy" id="1114960"/>
    <lineage>
        <taxon>Bacteria</taxon>
        <taxon>Bacillati</taxon>
        <taxon>Actinomycetota</taxon>
        <taxon>Actinomycetes</taxon>
        <taxon>Mycobacteriales</taxon>
        <taxon>Nocardiaceae</taxon>
        <taxon>Rhodococcus</taxon>
    </lineage>
</organism>
<keyword evidence="3 5" id="KW-1133">Transmembrane helix</keyword>
<accession>H0JQ12</accession>
<dbReference type="PATRIC" id="fig|1114960.4.peg.1603"/>
<evidence type="ECO:0008006" key="8">
    <source>
        <dbReference type="Google" id="ProtNLM"/>
    </source>
</evidence>
<dbReference type="GO" id="GO:0055085">
    <property type="term" value="P:transmembrane transport"/>
    <property type="evidence" value="ECO:0007669"/>
    <property type="project" value="InterPro"/>
</dbReference>
<evidence type="ECO:0000256" key="4">
    <source>
        <dbReference type="ARBA" id="ARBA00023136"/>
    </source>
</evidence>
<gene>
    <name evidence="6" type="ORF">AK37_07937</name>
</gene>
<feature type="transmembrane region" description="Helical" evidence="5">
    <location>
        <begin position="29"/>
        <end position="55"/>
    </location>
</feature>
<dbReference type="Pfam" id="PF03595">
    <property type="entry name" value="SLAC1"/>
    <property type="match status" value="1"/>
</dbReference>
<keyword evidence="4 5" id="KW-0472">Membrane</keyword>
<dbReference type="InterPro" id="IPR004695">
    <property type="entry name" value="SLAC1/Mae1/Ssu1/TehA"/>
</dbReference>
<protein>
    <recommendedName>
        <fullName evidence="8">C4-dicarboxylate transporter/malic acid transport protein</fullName>
    </recommendedName>
</protein>
<comment type="caution">
    <text evidence="6">The sequence shown here is derived from an EMBL/GenBank/DDBJ whole genome shotgun (WGS) entry which is preliminary data.</text>
</comment>
<feature type="transmembrane region" description="Helical" evidence="5">
    <location>
        <begin position="92"/>
        <end position="118"/>
    </location>
</feature>
<evidence type="ECO:0000256" key="2">
    <source>
        <dbReference type="ARBA" id="ARBA00022692"/>
    </source>
</evidence>
<evidence type="ECO:0000256" key="3">
    <source>
        <dbReference type="ARBA" id="ARBA00022989"/>
    </source>
</evidence>
<feature type="transmembrane region" description="Helical" evidence="5">
    <location>
        <begin position="67"/>
        <end position="86"/>
    </location>
</feature>
<dbReference type="EMBL" id="AHBW01000036">
    <property type="protein sequence ID" value="EHK84231.1"/>
    <property type="molecule type" value="Genomic_DNA"/>
</dbReference>
<sequence>MGACSITVVAGSRIVEMDDAPMVDATRGLIAGLAVVIWVFATWLLPPLVAAGWWRHRVHRVRLDYDSSLWSIVFPLGMYAIAGMYLGRADDLPLVGAIGAAELWVAVAAWVAVFAAMLHRMWVRLIRPVERDRR</sequence>
<reference evidence="6 7" key="1">
    <citation type="submission" date="2011-12" db="EMBL/GenBank/DDBJ databases">
        <authorList>
            <person name="Kriszt B."/>
            <person name="Tancsics A."/>
            <person name="Cserhati M."/>
            <person name="Toth A."/>
            <person name="Nagy I."/>
            <person name="Horvath B."/>
            <person name="Tamura T."/>
            <person name="Kukolya J."/>
            <person name="Szoboszlay S."/>
        </authorList>
    </citation>
    <scope>NUCLEOTIDE SEQUENCE [LARGE SCALE GENOMIC DNA]</scope>
    <source>
        <strain evidence="6 7">AK37</strain>
    </source>
</reference>
<dbReference type="Gene3D" id="1.50.10.150">
    <property type="entry name" value="Voltage-dependent anion channel"/>
    <property type="match status" value="1"/>
</dbReference>
<dbReference type="GO" id="GO:0016020">
    <property type="term" value="C:membrane"/>
    <property type="evidence" value="ECO:0007669"/>
    <property type="project" value="UniProtKB-SubCell"/>
</dbReference>
<evidence type="ECO:0000313" key="6">
    <source>
        <dbReference type="EMBL" id="EHK84231.1"/>
    </source>
</evidence>
<dbReference type="Proteomes" id="UP000005064">
    <property type="component" value="Unassembled WGS sequence"/>
</dbReference>
<name>H0JQ12_9NOCA</name>
<proteinExistence type="predicted"/>
<comment type="subcellular location">
    <subcellularLocation>
        <location evidence="1">Membrane</location>
        <topology evidence="1">Multi-pass membrane protein</topology>
    </subcellularLocation>
</comment>
<evidence type="ECO:0000313" key="7">
    <source>
        <dbReference type="Proteomes" id="UP000005064"/>
    </source>
</evidence>
<evidence type="ECO:0000256" key="1">
    <source>
        <dbReference type="ARBA" id="ARBA00004141"/>
    </source>
</evidence>
<dbReference type="AlphaFoldDB" id="H0JQ12"/>
<dbReference type="InterPro" id="IPR038665">
    <property type="entry name" value="Voltage-dep_anion_channel_sf"/>
</dbReference>
<keyword evidence="2 5" id="KW-0812">Transmembrane</keyword>
<evidence type="ECO:0000256" key="5">
    <source>
        <dbReference type="SAM" id="Phobius"/>
    </source>
</evidence>